<protein>
    <submittedName>
        <fullName evidence="1">Uncharacterized protein</fullName>
    </submittedName>
</protein>
<dbReference type="HOGENOM" id="CLU_966225_0_0_6"/>
<comment type="caution">
    <text evidence="1">The sequence shown here is derived from an EMBL/GenBank/DDBJ whole genome shotgun (WGS) entry which is preliminary data.</text>
</comment>
<evidence type="ECO:0000313" key="1">
    <source>
        <dbReference type="EMBL" id="EAT12741.1"/>
    </source>
</evidence>
<reference evidence="1 2" key="1">
    <citation type="submission" date="2006-03" db="EMBL/GenBank/DDBJ databases">
        <authorList>
            <person name="Pinhassi J."/>
            <person name="Pedros-Alio C."/>
            <person name="Ferriera S."/>
            <person name="Johnson J."/>
            <person name="Kravitz S."/>
            <person name="Halpern A."/>
            <person name="Remington K."/>
            <person name="Beeson K."/>
            <person name="Tran B."/>
            <person name="Rogers Y.-H."/>
            <person name="Friedman R."/>
            <person name="Venter J.C."/>
        </authorList>
    </citation>
    <scope>NUCLEOTIDE SEQUENCE [LARGE SCALE GENOMIC DNA]</scope>
    <source>
        <strain evidence="1 2">RED65</strain>
    </source>
</reference>
<dbReference type="EMBL" id="AAQH01000005">
    <property type="protein sequence ID" value="EAT12741.1"/>
    <property type="molecule type" value="Genomic_DNA"/>
</dbReference>
<dbReference type="RefSeq" id="WP_007018530.1">
    <property type="nucleotide sequence ID" value="NZ_CH724117.1"/>
</dbReference>
<keyword evidence="2" id="KW-1185">Reference proteome</keyword>
<sequence>MAELDSPSKNGKKNNKGPGLVDIETWFNLFLQKLFPVWYCVRYVAEMPMEYLGDINPKSFLCHRWLSISDVNHAAANSLEHAGDSWKDCAGLLRKIHRTKSYKRYLSIRNVTAVQSSVVDENYESLYEYGEAECKDIPNHHAEHFDALSFELFGDKTKHYPFVYREVDGRYYYRNTEEPRKFAALLMHCRNKQRDLMVKADIEVQSVDMRVVEIMRSRYWLLLMKRDSAYQIAYLVRAAKIHCQIAEFEWRRSDLVFLVLRKDDYRTAQIVESMVRRHFPRSVMDWGRYLCTHNIPFRNR</sequence>
<dbReference type="Proteomes" id="UP000004263">
    <property type="component" value="Unassembled WGS sequence"/>
</dbReference>
<name>Q1N350_9GAMM</name>
<dbReference type="AlphaFoldDB" id="Q1N350"/>
<dbReference type="OrthoDB" id="6118346at2"/>
<gene>
    <name evidence="1" type="ORF">RED65_13692</name>
</gene>
<organism evidence="1 2">
    <name type="scientific">Bermanella marisrubri</name>
    <dbReference type="NCBI Taxonomy" id="207949"/>
    <lineage>
        <taxon>Bacteria</taxon>
        <taxon>Pseudomonadati</taxon>
        <taxon>Pseudomonadota</taxon>
        <taxon>Gammaproteobacteria</taxon>
        <taxon>Oceanospirillales</taxon>
        <taxon>Oceanospirillaceae</taxon>
        <taxon>Bermanella</taxon>
    </lineage>
</organism>
<proteinExistence type="predicted"/>
<evidence type="ECO:0000313" key="2">
    <source>
        <dbReference type="Proteomes" id="UP000004263"/>
    </source>
</evidence>
<accession>Q1N350</accession>
<dbReference type="STRING" id="207949.RED65_13692"/>